<dbReference type="AlphaFoldDB" id="A0A1Z1W2R7"/>
<gene>
    <name evidence="2" type="ORF">SMD44_00116</name>
</gene>
<feature type="compositionally biased region" description="Basic and acidic residues" evidence="1">
    <location>
        <begin position="815"/>
        <end position="825"/>
    </location>
</feature>
<dbReference type="OrthoDB" id="4506813at2"/>
<dbReference type="Gene3D" id="3.40.50.300">
    <property type="entry name" value="P-loop containing nucleotide triphosphate hydrolases"/>
    <property type="match status" value="1"/>
</dbReference>
<feature type="compositionally biased region" description="Low complexity" evidence="1">
    <location>
        <begin position="511"/>
        <end position="525"/>
    </location>
</feature>
<evidence type="ECO:0000313" key="3">
    <source>
        <dbReference type="Proteomes" id="UP000195880"/>
    </source>
</evidence>
<dbReference type="Proteomes" id="UP000195880">
    <property type="component" value="Chromosome"/>
</dbReference>
<proteinExistence type="predicted"/>
<keyword evidence="3" id="KW-1185">Reference proteome</keyword>
<dbReference type="eggNOG" id="COG3267">
    <property type="taxonomic scope" value="Bacteria"/>
</dbReference>
<dbReference type="EMBL" id="CP021748">
    <property type="protein sequence ID" value="ARX80718.1"/>
    <property type="molecule type" value="Genomic_DNA"/>
</dbReference>
<feature type="region of interest" description="Disordered" evidence="1">
    <location>
        <begin position="815"/>
        <end position="836"/>
    </location>
</feature>
<dbReference type="InterPro" id="IPR027417">
    <property type="entry name" value="P-loop_NTPase"/>
</dbReference>
<organism evidence="2 3">
    <name type="scientific">Streptomyces alboflavus</name>
    <dbReference type="NCBI Taxonomy" id="67267"/>
    <lineage>
        <taxon>Bacteria</taxon>
        <taxon>Bacillati</taxon>
        <taxon>Actinomycetota</taxon>
        <taxon>Actinomycetes</taxon>
        <taxon>Kitasatosporales</taxon>
        <taxon>Streptomycetaceae</taxon>
        <taxon>Streptomyces</taxon>
    </lineage>
</organism>
<evidence type="ECO:0000256" key="1">
    <source>
        <dbReference type="SAM" id="MobiDB-lite"/>
    </source>
</evidence>
<dbReference type="RefSeq" id="WP_087882427.1">
    <property type="nucleotide sequence ID" value="NZ_CP021748.1"/>
</dbReference>
<dbReference type="STRING" id="67267.GCA_000716675_05470"/>
<evidence type="ECO:0000313" key="2">
    <source>
        <dbReference type="EMBL" id="ARX80718.1"/>
    </source>
</evidence>
<dbReference type="SUPFAM" id="SSF52540">
    <property type="entry name" value="P-loop containing nucleoside triphosphate hydrolases"/>
    <property type="match status" value="1"/>
</dbReference>
<name>A0A1Z1W2R7_9ACTN</name>
<feature type="region of interest" description="Disordered" evidence="1">
    <location>
        <begin position="469"/>
        <end position="532"/>
    </location>
</feature>
<protein>
    <submittedName>
        <fullName evidence="2">Uncharacterized protein</fullName>
    </submittedName>
</protein>
<dbReference type="KEGG" id="salf:SMD44_00116"/>
<accession>A0A1Z1W2R7</accession>
<reference evidence="2 3" key="1">
    <citation type="submission" date="2017-05" db="EMBL/GenBank/DDBJ databases">
        <title>Streptomyces alboflavus Genome sequencing and assembly.</title>
        <authorList>
            <person name="Wang Y."/>
            <person name="Du B."/>
            <person name="Ding Y."/>
            <person name="Liu H."/>
            <person name="Hou Q."/>
            <person name="Liu K."/>
            <person name="Wang C."/>
            <person name="Yao L."/>
        </authorList>
    </citation>
    <scope>NUCLEOTIDE SEQUENCE [LARGE SCALE GENOMIC DNA]</scope>
    <source>
        <strain evidence="2 3">MDJK44</strain>
    </source>
</reference>
<sequence>MPGPVTSVEISDVRGHVTIGDNNVVVSGDRSYVQVVQAGQRPVPVAREDRTLLPRRPRAAVGRERELGDLVRGLTEHGLCQVHGPSGIGKSTLLRLAAHLLAGTDRPVVFVDAAGREAGDVLQDVFEACYDAPGYRPSPVELRRLMAAVELDVVLDDLEGEAAELDTVLDVLPSSALLCASGRRTLLGKGRALALGGLGHEEALTLLSQGLGRPLATSEEPVAEELWRATSGAPLPLLRAAATDRLRPAAGLDGLLPRLLTALAGAERDVVEILALARGGGVSTRLLTTLVSDAGDLTTTCDRLAARGLLVPTERGHRLAPEISGRQLAGLRPGPAELAVLATRLTHWVTATGTEPVAVAEETELLTAVMDAATEAGHPEEAARLARAASPVVACSLRTGAWGRVLEHGIDAAVRAGLRDIVAYLTHEDGVRKLVTGKRLLAAAAFAAAAAYWRELDDSGHAAAADDAARSCGGDQAGGADPGTGADTAAPRDGGAQPDAAGSGSETSVSPDPGAAGDPIAAGDPGSLGDIGHETVSQAISSVPPVDPGSAAIALKGGVAAKAGLSVTAKVVIGGGLAASVTAGGVVLSQQAGADSVAVRVTVATRVLEATMPGEPEGTCSVGKGATDCTTVVSSKKGESGPVSVDPAQPLPEGVSLVYWGCDEGAQADSCSVTADHDRRVCVTTTSPKDEAARRRCASLTDSPAPGVAFRPLAWTTRTQVKVLTEPNGRPQVLATTEGQAKPGQVVWSEDASRVAWTEVNTASNGDGLSDDTKVTLRDLKSRTERTWTCFACTIAFVDGELVSGGNDVRRHPADGGEAKDHDVPEIPVGPAHDGPPNTRLLSAWNGSRLQTYAVSQVGATTEGRSVLSELMSPAKARRVKDLPPLGYTGGVWAVSPDGDRAVFDPPTGQPPYGSCGEGSYPMAGLDLTSGATVALKGPGVGWRVHETWFDPDGTAHVTYRKEKGADAATCSIDVGGRSAHFTLAPGADSWKRSAGQPERVLAASGEARITRATRANGLVLVRTEGDDRKALDSGVYAVFPSAAHDKSSP</sequence>